<reference evidence="1 2" key="1">
    <citation type="submission" date="2024-04" db="EMBL/GenBank/DDBJ databases">
        <title>Draft genome sequence of Thalassolituus maritimus NBRC 116585.</title>
        <authorList>
            <person name="Miyakawa T."/>
            <person name="Kusuya Y."/>
            <person name="Miura T."/>
        </authorList>
    </citation>
    <scope>NUCLEOTIDE SEQUENCE [LARGE SCALE GENOMIC DNA]</scope>
    <source>
        <strain evidence="1 2">5NW40-0001</strain>
    </source>
</reference>
<gene>
    <name evidence="1" type="ORF">NBRC116585_28600</name>
</gene>
<keyword evidence="2" id="KW-1185">Reference proteome</keyword>
<name>A0ABQ0A2W5_9GAMM</name>
<evidence type="ECO:0000313" key="1">
    <source>
        <dbReference type="EMBL" id="GAA6146741.1"/>
    </source>
</evidence>
<dbReference type="RefSeq" id="WP_353295954.1">
    <property type="nucleotide sequence ID" value="NZ_BAABWH010000010.1"/>
</dbReference>
<comment type="caution">
    <text evidence="1">The sequence shown here is derived from an EMBL/GenBank/DDBJ whole genome shotgun (WGS) entry which is preliminary data.</text>
</comment>
<sequence>MNIRNTLSVIAAASLLAACSDGGSSSNSDRILLTKLVDDIFMADENSEPVEIQNVEIIDNADEDSFTYLTGGE</sequence>
<dbReference type="Proteomes" id="UP001481413">
    <property type="component" value="Unassembled WGS sequence"/>
</dbReference>
<organism evidence="1 2">
    <name type="scientific">Thalassolituus maritimus</name>
    <dbReference type="NCBI Taxonomy" id="484498"/>
    <lineage>
        <taxon>Bacteria</taxon>
        <taxon>Pseudomonadati</taxon>
        <taxon>Pseudomonadota</taxon>
        <taxon>Gammaproteobacteria</taxon>
        <taxon>Oceanospirillales</taxon>
        <taxon>Oceanospirillaceae</taxon>
        <taxon>Thalassolituus</taxon>
    </lineage>
</organism>
<proteinExistence type="predicted"/>
<accession>A0ABQ0A2W5</accession>
<protein>
    <submittedName>
        <fullName evidence="1">Uncharacterized protein</fullName>
    </submittedName>
</protein>
<dbReference type="PROSITE" id="PS51257">
    <property type="entry name" value="PROKAR_LIPOPROTEIN"/>
    <property type="match status" value="1"/>
</dbReference>
<dbReference type="EMBL" id="BAABWH010000010">
    <property type="protein sequence ID" value="GAA6146741.1"/>
    <property type="molecule type" value="Genomic_DNA"/>
</dbReference>
<evidence type="ECO:0000313" key="2">
    <source>
        <dbReference type="Proteomes" id="UP001481413"/>
    </source>
</evidence>